<dbReference type="PANTHER" id="PTHR30629:SF6">
    <property type="entry name" value="PROPHAGE INTEGRASE INTA-RELATED"/>
    <property type="match status" value="1"/>
</dbReference>
<dbReference type="Proteomes" id="UP001165524">
    <property type="component" value="Unassembled WGS sequence"/>
</dbReference>
<name>A0ABT0E5M2_9GAMM</name>
<comment type="similarity">
    <text evidence="1">Belongs to the 'phage' integrase family.</text>
</comment>
<comment type="caution">
    <text evidence="6">The sequence shown here is derived from an EMBL/GenBank/DDBJ whole genome shotgun (WGS) entry which is preliminary data.</text>
</comment>
<sequence>MWDAATLGLGLRATPTGKPAYVFQSVYQGKTLRITIGSPEAWSISDAQAKARELQRLIDEGIDPREKKRQTLAKAEAAKAKQAAEAVTVAEAWQAYIAARSTKWGAYHKRDHARLARAAGTTKTGRPSTAGPLHFFMDKRLADLTPRLVEEWAEREGQKRPTTARLSWRLFKAFLSWCSNQDEYKALTPDNPASTKTARESLGTPKAKQDVLRKGQLPAFFAATQGLSSPTISAYMQTLLLTGARPGEWLALKWGDINERWKSITLRDKDESKGGKDGTREIPLTPYVWHLMASLPRRSEWVFSSPTLNQPINPPRHRMMDVARVAGIDGLSLHGLRRSFGSLSEWLEIPAGVIAQIQGHKPSATAEKHYRVRELDLLALHHERFEAWILEQAGISFDRNQQPGGLRVVAGKGA</sequence>
<dbReference type="Pfam" id="PF13356">
    <property type="entry name" value="Arm-DNA-bind_3"/>
    <property type="match status" value="1"/>
</dbReference>
<evidence type="ECO:0000256" key="2">
    <source>
        <dbReference type="ARBA" id="ARBA00022908"/>
    </source>
</evidence>
<evidence type="ECO:0000256" key="3">
    <source>
        <dbReference type="ARBA" id="ARBA00023125"/>
    </source>
</evidence>
<evidence type="ECO:0000313" key="7">
    <source>
        <dbReference type="Proteomes" id="UP001165524"/>
    </source>
</evidence>
<keyword evidence="3" id="KW-0238">DNA-binding</keyword>
<dbReference type="PANTHER" id="PTHR30629">
    <property type="entry name" value="PROPHAGE INTEGRASE"/>
    <property type="match status" value="1"/>
</dbReference>
<dbReference type="Pfam" id="PF00589">
    <property type="entry name" value="Phage_integrase"/>
    <property type="match status" value="1"/>
</dbReference>
<reference evidence="6" key="1">
    <citation type="submission" date="2022-04" db="EMBL/GenBank/DDBJ databases">
        <title>Alcanivorax sp. CY1518 draft genome sequence.</title>
        <authorList>
            <person name="Zhao G."/>
            <person name="An M."/>
        </authorList>
    </citation>
    <scope>NUCLEOTIDE SEQUENCE</scope>
    <source>
        <strain evidence="6">CY1518</strain>
    </source>
</reference>
<gene>
    <name evidence="6" type="ORF">MU846_05345</name>
</gene>
<protein>
    <submittedName>
        <fullName evidence="6">Integrase family protein</fullName>
    </submittedName>
</protein>
<dbReference type="PROSITE" id="PS51898">
    <property type="entry name" value="TYR_RECOMBINASE"/>
    <property type="match status" value="1"/>
</dbReference>
<proteinExistence type="inferred from homology"/>
<dbReference type="SUPFAM" id="SSF56349">
    <property type="entry name" value="DNA breaking-rejoining enzymes"/>
    <property type="match status" value="1"/>
</dbReference>
<keyword evidence="7" id="KW-1185">Reference proteome</keyword>
<evidence type="ECO:0000313" key="6">
    <source>
        <dbReference type="EMBL" id="MCK0537130.1"/>
    </source>
</evidence>
<dbReference type="InterPro" id="IPR002104">
    <property type="entry name" value="Integrase_catalytic"/>
</dbReference>
<dbReference type="InterPro" id="IPR038488">
    <property type="entry name" value="Integrase_DNA-bd_sf"/>
</dbReference>
<accession>A0ABT0E5M2</accession>
<dbReference type="InterPro" id="IPR050808">
    <property type="entry name" value="Phage_Integrase"/>
</dbReference>
<evidence type="ECO:0000256" key="4">
    <source>
        <dbReference type="ARBA" id="ARBA00023172"/>
    </source>
</evidence>
<dbReference type="Gene3D" id="3.30.160.390">
    <property type="entry name" value="Integrase, DNA-binding domain"/>
    <property type="match status" value="1"/>
</dbReference>
<evidence type="ECO:0000259" key="5">
    <source>
        <dbReference type="PROSITE" id="PS51898"/>
    </source>
</evidence>
<dbReference type="InterPro" id="IPR010998">
    <property type="entry name" value="Integrase_recombinase_N"/>
</dbReference>
<dbReference type="Gene3D" id="1.10.443.10">
    <property type="entry name" value="Intergrase catalytic core"/>
    <property type="match status" value="1"/>
</dbReference>
<keyword evidence="4" id="KW-0233">DNA recombination</keyword>
<feature type="domain" description="Tyr recombinase" evidence="5">
    <location>
        <begin position="207"/>
        <end position="383"/>
    </location>
</feature>
<dbReference type="InterPro" id="IPR011010">
    <property type="entry name" value="DNA_brk_join_enz"/>
</dbReference>
<dbReference type="InterPro" id="IPR025166">
    <property type="entry name" value="Integrase_DNA_bind_dom"/>
</dbReference>
<keyword evidence="2" id="KW-0229">DNA integration</keyword>
<dbReference type="InterPro" id="IPR013762">
    <property type="entry name" value="Integrase-like_cat_sf"/>
</dbReference>
<dbReference type="EMBL" id="JALKII010000002">
    <property type="protein sequence ID" value="MCK0537130.1"/>
    <property type="molecule type" value="Genomic_DNA"/>
</dbReference>
<organism evidence="6 7">
    <name type="scientific">Alcanivorax quisquiliarum</name>
    <dbReference type="NCBI Taxonomy" id="2933565"/>
    <lineage>
        <taxon>Bacteria</taxon>
        <taxon>Pseudomonadati</taxon>
        <taxon>Pseudomonadota</taxon>
        <taxon>Gammaproteobacteria</taxon>
        <taxon>Oceanospirillales</taxon>
        <taxon>Alcanivoracaceae</taxon>
        <taxon>Alcanivorax</taxon>
    </lineage>
</organism>
<dbReference type="Gene3D" id="1.10.150.130">
    <property type="match status" value="1"/>
</dbReference>
<evidence type="ECO:0000256" key="1">
    <source>
        <dbReference type="ARBA" id="ARBA00008857"/>
    </source>
</evidence>